<evidence type="ECO:0000313" key="3">
    <source>
        <dbReference type="Proteomes" id="UP000327013"/>
    </source>
</evidence>
<dbReference type="OrthoDB" id="2537432at2759"/>
<protein>
    <submittedName>
        <fullName evidence="2">Uncharacterized protein</fullName>
    </submittedName>
</protein>
<accession>A0A5N6L2P3</accession>
<feature type="region of interest" description="Disordered" evidence="1">
    <location>
        <begin position="516"/>
        <end position="560"/>
    </location>
</feature>
<dbReference type="PANTHER" id="PTHR34693:SF3">
    <property type="match status" value="1"/>
</dbReference>
<reference evidence="2 3" key="1">
    <citation type="submission" date="2019-06" db="EMBL/GenBank/DDBJ databases">
        <title>A chromosomal-level reference genome of Carpinus fangiana (Coryloideae, Betulaceae).</title>
        <authorList>
            <person name="Yang X."/>
            <person name="Wang Z."/>
            <person name="Zhang L."/>
            <person name="Hao G."/>
            <person name="Liu J."/>
            <person name="Yang Y."/>
        </authorList>
    </citation>
    <scope>NUCLEOTIDE SEQUENCE [LARGE SCALE GENOMIC DNA]</scope>
    <source>
        <strain evidence="2">Cfa_2016G</strain>
        <tissue evidence="2">Leaf</tissue>
    </source>
</reference>
<comment type="caution">
    <text evidence="2">The sequence shown here is derived from an EMBL/GenBank/DDBJ whole genome shotgun (WGS) entry which is preliminary data.</text>
</comment>
<feature type="compositionally biased region" description="Acidic residues" evidence="1">
    <location>
        <begin position="636"/>
        <end position="646"/>
    </location>
</feature>
<evidence type="ECO:0000256" key="1">
    <source>
        <dbReference type="SAM" id="MobiDB-lite"/>
    </source>
</evidence>
<proteinExistence type="predicted"/>
<feature type="region of interest" description="Disordered" evidence="1">
    <location>
        <begin position="621"/>
        <end position="695"/>
    </location>
</feature>
<feature type="region of interest" description="Disordered" evidence="1">
    <location>
        <begin position="356"/>
        <end position="419"/>
    </location>
</feature>
<feature type="compositionally biased region" description="Basic and acidic residues" evidence="1">
    <location>
        <begin position="621"/>
        <end position="635"/>
    </location>
</feature>
<gene>
    <name evidence="2" type="ORF">FH972_026010</name>
</gene>
<dbReference type="AlphaFoldDB" id="A0A5N6L2P3"/>
<feature type="compositionally biased region" description="Basic and acidic residues" evidence="1">
    <location>
        <begin position="672"/>
        <end position="690"/>
    </location>
</feature>
<dbReference type="EMBL" id="VIBQ01000075">
    <property type="protein sequence ID" value="KAB8621899.1"/>
    <property type="molecule type" value="Genomic_DNA"/>
</dbReference>
<dbReference type="GO" id="GO:0071008">
    <property type="term" value="C:U2-type post-mRNA release spliceosomal complex"/>
    <property type="evidence" value="ECO:0007669"/>
    <property type="project" value="InterPro"/>
</dbReference>
<feature type="region of interest" description="Disordered" evidence="1">
    <location>
        <begin position="1"/>
        <end position="51"/>
    </location>
</feature>
<organism evidence="2 3">
    <name type="scientific">Carpinus fangiana</name>
    <dbReference type="NCBI Taxonomy" id="176857"/>
    <lineage>
        <taxon>Eukaryota</taxon>
        <taxon>Viridiplantae</taxon>
        <taxon>Streptophyta</taxon>
        <taxon>Embryophyta</taxon>
        <taxon>Tracheophyta</taxon>
        <taxon>Spermatophyta</taxon>
        <taxon>Magnoliopsida</taxon>
        <taxon>eudicotyledons</taxon>
        <taxon>Gunneridae</taxon>
        <taxon>Pentapetalae</taxon>
        <taxon>rosids</taxon>
        <taxon>fabids</taxon>
        <taxon>Fagales</taxon>
        <taxon>Betulaceae</taxon>
        <taxon>Carpinus</taxon>
    </lineage>
</organism>
<feature type="compositionally biased region" description="Basic and acidic residues" evidence="1">
    <location>
        <begin position="490"/>
        <end position="506"/>
    </location>
</feature>
<feature type="region of interest" description="Disordered" evidence="1">
    <location>
        <begin position="92"/>
        <end position="122"/>
    </location>
</feature>
<dbReference type="Pfam" id="PF15458">
    <property type="entry name" value="NTR2"/>
    <property type="match status" value="1"/>
</dbReference>
<sequence length="808" mass="89041">MSDSHLHSTGRGGAGNIGRDDTAYAEGGIVHEIDDAGPPLGSTGRGGAGNIGSPKLAATKPSAAVAGSSPLVKAHAVEDDRVPETDLKEAQDNFHTGRGGAGNEHKKIYGGHSTKAEQEAAEKAEKVKKEGAGGKASGGVVDKMQFWCKWKGTEEPGLRMAFTTSEWIHRFLPCWFRGYRDISCKSLCLRSSPPILSNASSMTTEFPRMTTMPTRTFSPLAFSSTASSRTIFRKTYGELVSIQPLLQDKVADAKTKTVVTSEAMLLEMKVEVNGATLAGLAASLRAPWWIFEKLLRNSRGPKMPALKCAQVVEVLSRGAASGKHLVLERALDYWNLLIGHVLIARNWTEAMFKKSTRRAPRKIGQDDEQEQNDASPQVVVKPKSKSRVPSSFRTSLAASTVEEGDDDDDGTAAIRPRKVGLNSAAADRLPIRETSENDTYTADYLKELKSATPNRPSSAANQRWEEQFEAKHVDVVTKFGSKAVSFDLTRQEEDSHLPSAAEIKEKKERRRRLALEEQAVDDQEEDFISLSNTGSGATRIRRATPDPEVGGEQDLHSRSLIIPADEYEHKSKWGETRLDNDDEDIAEGFDEFVDDPGRVVMGRAGLKEQERIRRMDIEKQIRIAQRSNDDVGHEEDNGDDDIEDEDATRIRAYEASQTRHGTVSGGAHMNSRQREKEREERQHKRLHEVPTIRPIPDVDSAVARFRGMVTESQAALRKAEQTEQDLAKERDEIEREEVRLQGLLKEAGDRFEKLKNESMSIAGNGNDDHIGQESQGEQGRGLESLSSMSSRTGLDALAGVSQDGHDNE</sequence>
<keyword evidence="3" id="KW-1185">Reference proteome</keyword>
<feature type="compositionally biased region" description="Low complexity" evidence="1">
    <location>
        <begin position="375"/>
        <end position="391"/>
    </location>
</feature>
<dbReference type="InterPro" id="IPR053203">
    <property type="entry name" value="Cisplatin_resist-associated"/>
</dbReference>
<evidence type="ECO:0000313" key="2">
    <source>
        <dbReference type="EMBL" id="KAB8621899.1"/>
    </source>
</evidence>
<feature type="region of interest" description="Disordered" evidence="1">
    <location>
        <begin position="755"/>
        <end position="808"/>
    </location>
</feature>
<dbReference type="InterPro" id="IPR028211">
    <property type="entry name" value="Ntr2"/>
</dbReference>
<dbReference type="PANTHER" id="PTHR34693">
    <property type="entry name" value="PROTEIN PAR32"/>
    <property type="match status" value="1"/>
</dbReference>
<name>A0A5N6L2P3_9ROSI</name>
<dbReference type="Proteomes" id="UP000327013">
    <property type="component" value="Unassembled WGS sequence"/>
</dbReference>
<feature type="compositionally biased region" description="Acidic residues" evidence="1">
    <location>
        <begin position="518"/>
        <end position="527"/>
    </location>
</feature>
<feature type="region of interest" description="Disordered" evidence="1">
    <location>
        <begin position="490"/>
        <end position="509"/>
    </location>
</feature>
<dbReference type="GO" id="GO:0000390">
    <property type="term" value="P:spliceosomal complex disassembly"/>
    <property type="evidence" value="ECO:0007669"/>
    <property type="project" value="InterPro"/>
</dbReference>